<dbReference type="GeneID" id="34221646"/>
<name>A0A075LJD0_9BACI</name>
<dbReference type="Proteomes" id="UP000027980">
    <property type="component" value="Chromosome"/>
</dbReference>
<gene>
    <name evidence="3" type="ORF">GZ22_04920</name>
</gene>
<dbReference type="AlphaFoldDB" id="A0A075LJD0"/>
<dbReference type="OrthoDB" id="2352283at2"/>
<dbReference type="InterPro" id="IPR011008">
    <property type="entry name" value="Dimeric_a/b-barrel"/>
</dbReference>
<protein>
    <recommendedName>
        <fullName evidence="2">ABM domain-containing protein</fullName>
    </recommendedName>
</protein>
<feature type="domain" description="ABM" evidence="2">
    <location>
        <begin position="65"/>
        <end position="159"/>
    </location>
</feature>
<organism evidence="3 4">
    <name type="scientific">Terribacillus saccharophilus</name>
    <dbReference type="NCBI Taxonomy" id="361277"/>
    <lineage>
        <taxon>Bacteria</taxon>
        <taxon>Bacillati</taxon>
        <taxon>Bacillota</taxon>
        <taxon>Bacilli</taxon>
        <taxon>Bacillales</taxon>
        <taxon>Bacillaceae</taxon>
        <taxon>Terribacillus</taxon>
    </lineage>
</organism>
<evidence type="ECO:0000259" key="2">
    <source>
        <dbReference type="PROSITE" id="PS51725"/>
    </source>
</evidence>
<dbReference type="PROSITE" id="PS51725">
    <property type="entry name" value="ABM"/>
    <property type="match status" value="1"/>
</dbReference>
<dbReference type="KEGG" id="tap:GZ22_04920"/>
<dbReference type="HOGENOM" id="CLU_116220_1_0_9"/>
<dbReference type="Pfam" id="PF03992">
    <property type="entry name" value="ABM"/>
    <property type="match status" value="1"/>
</dbReference>
<dbReference type="Gene3D" id="3.30.70.100">
    <property type="match status" value="1"/>
</dbReference>
<sequence>MTAHFTNGTTDFLRQLKAKEQAKIWVFEGPEGALAYTEEPDAASFTTPRTYERVTGTGDLPDEGYIAINNIPVTDEGRPIFEDVFKRRAGKIDQTPGFKALRVLRPKSGNTYLVLTAWESKQHFEDWKTSEAFQHAHKKDSDQPKKPPFSAGPAYVTTYKIDNEE</sequence>
<evidence type="ECO:0000313" key="3">
    <source>
        <dbReference type="EMBL" id="AIF66037.1"/>
    </source>
</evidence>
<evidence type="ECO:0000313" key="4">
    <source>
        <dbReference type="Proteomes" id="UP000027980"/>
    </source>
</evidence>
<proteinExistence type="predicted"/>
<reference evidence="3 4" key="1">
    <citation type="submission" date="2014-07" db="EMBL/GenBank/DDBJ databases">
        <title>Complete genome sequence of a moderately halophilic bacterium Terribacillus aidingensis MP602, isolated from Cryptomeria fortunei in Tianmu mountain in China.</title>
        <authorList>
            <person name="Wang Y."/>
            <person name="Lu P."/>
            <person name="Zhang L."/>
        </authorList>
    </citation>
    <scope>NUCLEOTIDE SEQUENCE [LARGE SCALE GENOMIC DNA]</scope>
    <source>
        <strain evidence="3 4">MP602</strain>
    </source>
</reference>
<accession>A0A075LJD0</accession>
<evidence type="ECO:0000256" key="1">
    <source>
        <dbReference type="SAM" id="MobiDB-lite"/>
    </source>
</evidence>
<feature type="region of interest" description="Disordered" evidence="1">
    <location>
        <begin position="135"/>
        <end position="157"/>
    </location>
</feature>
<dbReference type="RefSeq" id="WP_038559280.1">
    <property type="nucleotide sequence ID" value="NZ_CP008876.1"/>
</dbReference>
<dbReference type="InterPro" id="IPR007138">
    <property type="entry name" value="ABM_dom"/>
</dbReference>
<dbReference type="PANTHER" id="PTHR34474">
    <property type="entry name" value="SIGNAL TRANSDUCTION PROTEIN TRAP"/>
    <property type="match status" value="1"/>
</dbReference>
<dbReference type="EMBL" id="CP008876">
    <property type="protein sequence ID" value="AIF66037.1"/>
    <property type="molecule type" value="Genomic_DNA"/>
</dbReference>
<dbReference type="InterPro" id="IPR050404">
    <property type="entry name" value="Heme-degrading_MO"/>
</dbReference>
<dbReference type="SUPFAM" id="SSF54909">
    <property type="entry name" value="Dimeric alpha+beta barrel"/>
    <property type="match status" value="1"/>
</dbReference>
<dbReference type="PANTHER" id="PTHR34474:SF2">
    <property type="entry name" value="SIGNAL TRANSDUCTION PROTEIN TRAP"/>
    <property type="match status" value="1"/>
</dbReference>